<feature type="region of interest" description="Disordered" evidence="1">
    <location>
        <begin position="126"/>
        <end position="152"/>
    </location>
</feature>
<reference evidence="2" key="1">
    <citation type="journal article" date="2019" name="Sci. Rep.">
        <title>Draft genome of Tanacetum cinerariifolium, the natural source of mosquito coil.</title>
        <authorList>
            <person name="Yamashiro T."/>
            <person name="Shiraishi A."/>
            <person name="Satake H."/>
            <person name="Nakayama K."/>
        </authorList>
    </citation>
    <scope>NUCLEOTIDE SEQUENCE</scope>
</reference>
<dbReference type="EMBL" id="BKCJ011134457">
    <property type="protein sequence ID" value="GFC91906.1"/>
    <property type="molecule type" value="Genomic_DNA"/>
</dbReference>
<organism evidence="2">
    <name type="scientific">Tanacetum cinerariifolium</name>
    <name type="common">Dalmatian daisy</name>
    <name type="synonym">Chrysanthemum cinerariifolium</name>
    <dbReference type="NCBI Taxonomy" id="118510"/>
    <lineage>
        <taxon>Eukaryota</taxon>
        <taxon>Viridiplantae</taxon>
        <taxon>Streptophyta</taxon>
        <taxon>Embryophyta</taxon>
        <taxon>Tracheophyta</taxon>
        <taxon>Spermatophyta</taxon>
        <taxon>Magnoliopsida</taxon>
        <taxon>eudicotyledons</taxon>
        <taxon>Gunneridae</taxon>
        <taxon>Pentapetalae</taxon>
        <taxon>asterids</taxon>
        <taxon>campanulids</taxon>
        <taxon>Asterales</taxon>
        <taxon>Asteraceae</taxon>
        <taxon>Asteroideae</taxon>
        <taxon>Anthemideae</taxon>
        <taxon>Anthemidinae</taxon>
        <taxon>Tanacetum</taxon>
    </lineage>
</organism>
<feature type="non-terminal residue" evidence="2">
    <location>
        <position position="171"/>
    </location>
</feature>
<comment type="caution">
    <text evidence="2">The sequence shown here is derived from an EMBL/GenBank/DDBJ whole genome shotgun (WGS) entry which is preliminary data.</text>
</comment>
<protein>
    <submittedName>
        <fullName evidence="2">Uncharacterized protein</fullName>
    </submittedName>
</protein>
<proteinExistence type="predicted"/>
<evidence type="ECO:0000256" key="1">
    <source>
        <dbReference type="SAM" id="MobiDB-lite"/>
    </source>
</evidence>
<sequence length="171" mass="19041">MSVRTKQGLGLDKYIGEGELGIDDSQFSIFHSNSNELEGQPIYNRFASVDHMKAVPPPLTRNYMPPFDIPDIDELQVVYGKKAIDLSEIKTTIDSITHTNDSILFDFSDRSSEPFTNDLKMCDSSVECSQPNHSDHDSTSSDSTPASESRDTIVIDCDKHEDFPSVCSIET</sequence>
<evidence type="ECO:0000313" key="2">
    <source>
        <dbReference type="EMBL" id="GFC91906.1"/>
    </source>
</evidence>
<accession>A0A699S370</accession>
<name>A0A699S370_TANCI</name>
<dbReference type="AlphaFoldDB" id="A0A699S370"/>
<gene>
    <name evidence="2" type="ORF">Tci_863876</name>
</gene>